<evidence type="ECO:0000256" key="4">
    <source>
        <dbReference type="ARBA" id="ARBA00022679"/>
    </source>
</evidence>
<evidence type="ECO:0000313" key="19">
    <source>
        <dbReference type="Proteomes" id="UP000028926"/>
    </source>
</evidence>
<evidence type="ECO:0000256" key="10">
    <source>
        <dbReference type="ARBA" id="ARBA00033765"/>
    </source>
</evidence>
<dbReference type="GO" id="GO:0051539">
    <property type="term" value="F:4 iron, 4 sulfur cluster binding"/>
    <property type="evidence" value="ECO:0007669"/>
    <property type="project" value="UniProtKB-UniRule"/>
</dbReference>
<dbReference type="Pfam" id="PF01938">
    <property type="entry name" value="TRAM"/>
    <property type="match status" value="1"/>
</dbReference>
<evidence type="ECO:0000259" key="17">
    <source>
        <dbReference type="PROSITE" id="PS51918"/>
    </source>
</evidence>
<dbReference type="SMART" id="SM00729">
    <property type="entry name" value="Elp3"/>
    <property type="match status" value="1"/>
</dbReference>
<keyword evidence="8 14" id="KW-0408">Iron</keyword>
<dbReference type="eggNOG" id="COG0621">
    <property type="taxonomic scope" value="Bacteria"/>
</dbReference>
<evidence type="ECO:0000256" key="12">
    <source>
        <dbReference type="ARBA" id="ARBA00052380"/>
    </source>
</evidence>
<dbReference type="HOGENOM" id="CLU_018697_2_2_5"/>
<accession>A0A077B1I8</accession>
<comment type="catalytic activity">
    <reaction evidence="11">
        <text>N(6)-dimethylallyladenosine(37) in tRNA + (sulfur carrier)-SH + AH2 + S-adenosyl-L-methionine = 2-thio-N(6)-dimethylallyladenosine(37) in tRNA + (sulfur carrier)-H + 5'-deoxyadenosine + L-methionine + A + H(+)</text>
        <dbReference type="Rhea" id="RHEA:36339"/>
        <dbReference type="Rhea" id="RHEA-COMP:10375"/>
        <dbReference type="Rhea" id="RHEA-COMP:10377"/>
        <dbReference type="Rhea" id="RHEA-COMP:14737"/>
        <dbReference type="Rhea" id="RHEA-COMP:14739"/>
        <dbReference type="ChEBI" id="CHEBI:13193"/>
        <dbReference type="ChEBI" id="CHEBI:15378"/>
        <dbReference type="ChEBI" id="CHEBI:17319"/>
        <dbReference type="ChEBI" id="CHEBI:17499"/>
        <dbReference type="ChEBI" id="CHEBI:29917"/>
        <dbReference type="ChEBI" id="CHEBI:57844"/>
        <dbReference type="ChEBI" id="CHEBI:59789"/>
        <dbReference type="ChEBI" id="CHEBI:64428"/>
        <dbReference type="ChEBI" id="CHEBI:74415"/>
        <dbReference type="ChEBI" id="CHEBI:74416"/>
    </reaction>
    <physiologicalReaction direction="left-to-right" evidence="11">
        <dbReference type="Rhea" id="RHEA:36340"/>
    </physiologicalReaction>
</comment>
<comment type="similarity">
    <text evidence="14">Belongs to the methylthiotransferase family. MiaB subfamily.</text>
</comment>
<name>A0A077B1I8_9PROT</name>
<comment type="subunit">
    <text evidence="14">Monomer.</text>
</comment>
<comment type="catalytic activity">
    <reaction evidence="12">
        <text>2-thio-N(6)-dimethylallyladenosine(37) in tRNA + S-adenosyl-L-methionine = 2-methylsulfanyl-N(6)-dimethylallyladenosine(37) in tRNA + S-adenosyl-L-homocysteine + H(+)</text>
        <dbReference type="Rhea" id="RHEA:37063"/>
        <dbReference type="Rhea" id="RHEA-COMP:10376"/>
        <dbReference type="Rhea" id="RHEA-COMP:10377"/>
        <dbReference type="ChEBI" id="CHEBI:15378"/>
        <dbReference type="ChEBI" id="CHEBI:57856"/>
        <dbReference type="ChEBI" id="CHEBI:59789"/>
        <dbReference type="ChEBI" id="CHEBI:74416"/>
        <dbReference type="ChEBI" id="CHEBI:74417"/>
    </reaction>
    <physiologicalReaction direction="left-to-right" evidence="12">
        <dbReference type="Rhea" id="RHEA:37064"/>
    </physiologicalReaction>
</comment>
<dbReference type="InterPro" id="IPR007197">
    <property type="entry name" value="rSAM"/>
</dbReference>
<evidence type="ECO:0000256" key="5">
    <source>
        <dbReference type="ARBA" id="ARBA00022691"/>
    </source>
</evidence>
<dbReference type="Pfam" id="PF00919">
    <property type="entry name" value="UPF0004"/>
    <property type="match status" value="1"/>
</dbReference>
<evidence type="ECO:0000256" key="14">
    <source>
        <dbReference type="HAMAP-Rule" id="MF_01864"/>
    </source>
</evidence>
<evidence type="ECO:0000256" key="2">
    <source>
        <dbReference type="ARBA" id="ARBA00022485"/>
    </source>
</evidence>
<dbReference type="InterPro" id="IPR002792">
    <property type="entry name" value="TRAM_dom"/>
</dbReference>
<dbReference type="PANTHER" id="PTHR43020:SF2">
    <property type="entry name" value="MITOCHONDRIAL TRNA METHYLTHIOTRANSFERASE CDK5RAP1"/>
    <property type="match status" value="1"/>
</dbReference>
<feature type="domain" description="MTTase N-terminal" evidence="16">
    <location>
        <begin position="2"/>
        <end position="122"/>
    </location>
</feature>
<comment type="cofactor">
    <cofactor evidence="14">
        <name>[4Fe-4S] cluster</name>
        <dbReference type="ChEBI" id="CHEBI:49883"/>
    </cofactor>
    <text evidence="14">Binds 2 [4Fe-4S] clusters. One cluster is coordinated with 3 cysteines and an exchangeable S-adenosyl-L-methionine.</text>
</comment>
<dbReference type="EC" id="2.8.4.3" evidence="10 14"/>
<dbReference type="SFLD" id="SFLDG01061">
    <property type="entry name" value="methylthiotransferase"/>
    <property type="match status" value="1"/>
</dbReference>
<keyword evidence="2 14" id="KW-0004">4Fe-4S</keyword>
<evidence type="ECO:0000256" key="7">
    <source>
        <dbReference type="ARBA" id="ARBA00022723"/>
    </source>
</evidence>
<dbReference type="GO" id="GO:0005829">
    <property type="term" value="C:cytosol"/>
    <property type="evidence" value="ECO:0007669"/>
    <property type="project" value="TreeGrafter"/>
</dbReference>
<dbReference type="KEGG" id="paca:ID47_08770"/>
<sequence length="455" mass="51056">MQKLFIKTYGCQMNVYDSERIADILSPMGYGLTENPDEADLAILNTCHIREKAEQKMYSDLGRLRDRRDERRQDKQDMIIAVGGCVAQAEGAEIMRQAPYVDIVFGPQAYHRLPEMIARAKRAKDAKEGKVGKGVGVVDTDFPLESKFDTLPQTEVSRAASFLTIQEGCDKFCTYCVVPYTRGAEFSRPAGDILEEAKHLARLGAKEITLLGQNVNAYHGAPILGDKEWGLARLIRAVADIDGIERIRYVTSHPSDMTQDLIEAHRDVPQLMPYLHLPVQAGSNRVLEAMNRKHTRESYLEILEQLRQVRPDIALSSDFIVGFPGESDKDFEQTLDLVRQVRYAQAYSFKYSIRPGTPAGLMELQVPEEVKSERLQQLQDVLNEHQLDFNKASVGKVMKVLIERKGRHVGNLSGRSPYMQSVTIEGNDRLLGQIIDVEIKSGHANGVRGSVKLVS</sequence>
<feature type="binding site" evidence="14">
    <location>
        <position position="173"/>
    </location>
    <ligand>
        <name>[4Fe-4S] cluster</name>
        <dbReference type="ChEBI" id="CHEBI:49883"/>
        <label>2</label>
        <note>4Fe-4S-S-AdoMet</note>
    </ligand>
</feature>
<keyword evidence="5 14" id="KW-0949">S-adenosyl-L-methionine</keyword>
<dbReference type="PROSITE" id="PS51449">
    <property type="entry name" value="MTTASE_N"/>
    <property type="match status" value="1"/>
</dbReference>
<keyword evidence="7 14" id="KW-0479">Metal-binding</keyword>
<dbReference type="PANTHER" id="PTHR43020">
    <property type="entry name" value="CDK5 REGULATORY SUBUNIT-ASSOCIATED PROTEIN 1"/>
    <property type="match status" value="1"/>
</dbReference>
<evidence type="ECO:0000313" key="18">
    <source>
        <dbReference type="EMBL" id="AIK96800.1"/>
    </source>
</evidence>
<evidence type="ECO:0000256" key="13">
    <source>
        <dbReference type="ARBA" id="ARBA00052587"/>
    </source>
</evidence>
<dbReference type="SFLD" id="SFLDG01082">
    <property type="entry name" value="B12-binding_domain_containing"/>
    <property type="match status" value="1"/>
</dbReference>
<evidence type="ECO:0000256" key="8">
    <source>
        <dbReference type="ARBA" id="ARBA00023004"/>
    </source>
</evidence>
<organism evidence="18 19">
    <name type="scientific">Candidatus Odyssella acanthamoebae</name>
    <dbReference type="NCBI Taxonomy" id="91604"/>
    <lineage>
        <taxon>Bacteria</taxon>
        <taxon>Pseudomonadati</taxon>
        <taxon>Pseudomonadota</taxon>
        <taxon>Alphaproteobacteria</taxon>
        <taxon>Holosporales</taxon>
        <taxon>Candidatus Paracaedibacteraceae</taxon>
        <taxon>Candidatus Odyssella</taxon>
    </lineage>
</organism>
<dbReference type="InterPro" id="IPR005839">
    <property type="entry name" value="Methylthiotransferase"/>
</dbReference>
<dbReference type="HAMAP" id="MF_01864">
    <property type="entry name" value="tRNA_metthiotr_MiaB"/>
    <property type="match status" value="1"/>
</dbReference>
<dbReference type="InterPro" id="IPR023404">
    <property type="entry name" value="rSAM_horseshoe"/>
</dbReference>
<keyword evidence="4 14" id="KW-0808">Transferase</keyword>
<evidence type="ECO:0000256" key="6">
    <source>
        <dbReference type="ARBA" id="ARBA00022694"/>
    </source>
</evidence>
<dbReference type="CDD" id="cd01335">
    <property type="entry name" value="Radical_SAM"/>
    <property type="match status" value="1"/>
</dbReference>
<feature type="domain" description="TRAM" evidence="15">
    <location>
        <begin position="391"/>
        <end position="453"/>
    </location>
</feature>
<dbReference type="GO" id="GO:0046872">
    <property type="term" value="F:metal ion binding"/>
    <property type="evidence" value="ECO:0007669"/>
    <property type="project" value="UniProtKB-KW"/>
</dbReference>
<dbReference type="PROSITE" id="PS51918">
    <property type="entry name" value="RADICAL_SAM"/>
    <property type="match status" value="1"/>
</dbReference>
<proteinExistence type="inferred from homology"/>
<dbReference type="NCBIfam" id="TIGR00089">
    <property type="entry name" value="MiaB/RimO family radical SAM methylthiotransferase"/>
    <property type="match status" value="1"/>
</dbReference>
<dbReference type="Pfam" id="PF04055">
    <property type="entry name" value="Radical_SAM"/>
    <property type="match status" value="1"/>
</dbReference>
<protein>
    <recommendedName>
        <fullName evidence="10 14">tRNA-2-methylthio-N(6)-dimethylallyladenosine synthase</fullName>
        <ecNumber evidence="10 14">2.8.4.3</ecNumber>
    </recommendedName>
    <alternativeName>
        <fullName evidence="14">(Dimethylallyl)adenosine tRNA methylthiotransferase MiaB</fullName>
    </alternativeName>
    <alternativeName>
        <fullName evidence="14">tRNA-i(6)A37 methylthiotransferase</fullName>
    </alternativeName>
</protein>
<dbReference type="OrthoDB" id="9805215at2"/>
<feature type="binding site" evidence="14">
    <location>
        <position position="85"/>
    </location>
    <ligand>
        <name>[4Fe-4S] cluster</name>
        <dbReference type="ChEBI" id="CHEBI:49883"/>
        <label>1</label>
    </ligand>
</feature>
<evidence type="ECO:0000259" key="15">
    <source>
        <dbReference type="PROSITE" id="PS50926"/>
    </source>
</evidence>
<comment type="subcellular location">
    <subcellularLocation>
        <location evidence="14">Cytoplasm</location>
    </subcellularLocation>
</comment>
<dbReference type="STRING" id="91604.ID47_08770"/>
<dbReference type="InterPro" id="IPR006638">
    <property type="entry name" value="Elp3/MiaA/NifB-like_rSAM"/>
</dbReference>
<reference evidence="18 19" key="1">
    <citation type="submission" date="2014-07" db="EMBL/GenBank/DDBJ databases">
        <title>Comparative genomic insights into amoeba endosymbionts belonging to the families of Holosporaceae and Candidatus Midichloriaceae within Rickettsiales.</title>
        <authorList>
            <person name="Wang Z."/>
            <person name="Wu M."/>
        </authorList>
    </citation>
    <scope>NUCLEOTIDE SEQUENCE [LARGE SCALE GENOMIC DNA]</scope>
    <source>
        <strain evidence="18">PRA3</strain>
    </source>
</reference>
<evidence type="ECO:0000256" key="3">
    <source>
        <dbReference type="ARBA" id="ARBA00022490"/>
    </source>
</evidence>
<dbReference type="GO" id="GO:0035597">
    <property type="term" value="F:tRNA-2-methylthio-N(6)-dimethylallyladenosine(37) synthase activity"/>
    <property type="evidence" value="ECO:0007669"/>
    <property type="project" value="UniProtKB-EC"/>
</dbReference>
<feature type="binding site" evidence="14">
    <location>
        <position position="47"/>
    </location>
    <ligand>
        <name>[4Fe-4S] cluster</name>
        <dbReference type="ChEBI" id="CHEBI:49883"/>
        <label>1</label>
    </ligand>
</feature>
<dbReference type="SFLD" id="SFLDS00029">
    <property type="entry name" value="Radical_SAM"/>
    <property type="match status" value="1"/>
</dbReference>
<dbReference type="EMBL" id="CP008941">
    <property type="protein sequence ID" value="AIK96800.1"/>
    <property type="molecule type" value="Genomic_DNA"/>
</dbReference>
<evidence type="ECO:0000256" key="9">
    <source>
        <dbReference type="ARBA" id="ARBA00023014"/>
    </source>
</evidence>
<dbReference type="PROSITE" id="PS01278">
    <property type="entry name" value="MTTASE_RADICAL"/>
    <property type="match status" value="1"/>
</dbReference>
<feature type="domain" description="Radical SAM core" evidence="17">
    <location>
        <begin position="155"/>
        <end position="388"/>
    </location>
</feature>
<dbReference type="Proteomes" id="UP000028926">
    <property type="component" value="Chromosome"/>
</dbReference>
<dbReference type="FunFam" id="3.80.30.20:FF:000001">
    <property type="entry name" value="tRNA-2-methylthio-N(6)-dimethylallyladenosine synthase 2"/>
    <property type="match status" value="1"/>
</dbReference>
<evidence type="ECO:0000259" key="16">
    <source>
        <dbReference type="PROSITE" id="PS51449"/>
    </source>
</evidence>
<dbReference type="FunFam" id="3.40.50.12160:FF:000001">
    <property type="entry name" value="tRNA-2-methylthio-N(6)-dimethylallyladenosine synthase"/>
    <property type="match status" value="1"/>
</dbReference>
<dbReference type="Gene3D" id="3.40.50.12160">
    <property type="entry name" value="Methylthiotransferase, N-terminal domain"/>
    <property type="match status" value="1"/>
</dbReference>
<dbReference type="InterPro" id="IPR013848">
    <property type="entry name" value="Methylthiotransferase_N"/>
</dbReference>
<keyword evidence="19" id="KW-1185">Reference proteome</keyword>
<dbReference type="InterPro" id="IPR058240">
    <property type="entry name" value="rSAM_sf"/>
</dbReference>
<keyword evidence="3 14" id="KW-0963">Cytoplasm</keyword>
<dbReference type="PROSITE" id="PS50926">
    <property type="entry name" value="TRAM"/>
    <property type="match status" value="1"/>
</dbReference>
<evidence type="ECO:0000256" key="11">
    <source>
        <dbReference type="ARBA" id="ARBA00050926"/>
    </source>
</evidence>
<dbReference type="InterPro" id="IPR038135">
    <property type="entry name" value="Methylthiotransferase_N_sf"/>
</dbReference>
<dbReference type="InterPro" id="IPR020612">
    <property type="entry name" value="Methylthiotransferase_CS"/>
</dbReference>
<dbReference type="AlphaFoldDB" id="A0A077B1I8"/>
<dbReference type="SFLD" id="SFLDF00273">
    <property type="entry name" value="(dimethylallyl)adenosine_tRNA"/>
    <property type="match status" value="1"/>
</dbReference>
<dbReference type="InterPro" id="IPR006463">
    <property type="entry name" value="MiaB_methiolase"/>
</dbReference>
<comment type="function">
    <text evidence="1 14">Catalyzes the methylthiolation of N6-(dimethylallyl)adenosine (i(6)A), leading to the formation of 2-methylthio-N6-(dimethylallyl)adenosine (ms(2)i(6)A) at position 37 in tRNAs that read codons beginning with uridine.</text>
</comment>
<keyword evidence="9 14" id="KW-0411">Iron-sulfur</keyword>
<dbReference type="NCBIfam" id="TIGR01574">
    <property type="entry name" value="miaB-methiolase"/>
    <property type="match status" value="1"/>
</dbReference>
<comment type="catalytic activity">
    <reaction evidence="13">
        <text>N(6)-dimethylallyladenosine(37) in tRNA + (sulfur carrier)-SH + AH2 + 2 S-adenosyl-L-methionine = 2-methylsulfanyl-N(6)-dimethylallyladenosine(37) in tRNA + (sulfur carrier)-H + 5'-deoxyadenosine + L-methionine + A + S-adenosyl-L-homocysteine + 2 H(+)</text>
        <dbReference type="Rhea" id="RHEA:37067"/>
        <dbReference type="Rhea" id="RHEA-COMP:10375"/>
        <dbReference type="Rhea" id="RHEA-COMP:10376"/>
        <dbReference type="Rhea" id="RHEA-COMP:14737"/>
        <dbReference type="Rhea" id="RHEA-COMP:14739"/>
        <dbReference type="ChEBI" id="CHEBI:13193"/>
        <dbReference type="ChEBI" id="CHEBI:15378"/>
        <dbReference type="ChEBI" id="CHEBI:17319"/>
        <dbReference type="ChEBI" id="CHEBI:17499"/>
        <dbReference type="ChEBI" id="CHEBI:29917"/>
        <dbReference type="ChEBI" id="CHEBI:57844"/>
        <dbReference type="ChEBI" id="CHEBI:57856"/>
        <dbReference type="ChEBI" id="CHEBI:59789"/>
        <dbReference type="ChEBI" id="CHEBI:64428"/>
        <dbReference type="ChEBI" id="CHEBI:74415"/>
        <dbReference type="ChEBI" id="CHEBI:74417"/>
        <dbReference type="EC" id="2.8.4.3"/>
    </reaction>
    <physiologicalReaction direction="left-to-right" evidence="13">
        <dbReference type="Rhea" id="RHEA:37068"/>
    </physiologicalReaction>
</comment>
<feature type="binding site" evidence="14">
    <location>
        <position position="11"/>
    </location>
    <ligand>
        <name>[4Fe-4S] cluster</name>
        <dbReference type="ChEBI" id="CHEBI:49883"/>
        <label>1</label>
    </ligand>
</feature>
<feature type="binding site" evidence="14">
    <location>
        <position position="176"/>
    </location>
    <ligand>
        <name>[4Fe-4S] cluster</name>
        <dbReference type="ChEBI" id="CHEBI:49883"/>
        <label>2</label>
        <note>4Fe-4S-S-AdoMet</note>
    </ligand>
</feature>
<feature type="binding site" evidence="14">
    <location>
        <position position="169"/>
    </location>
    <ligand>
        <name>[4Fe-4S] cluster</name>
        <dbReference type="ChEBI" id="CHEBI:49883"/>
        <label>2</label>
        <note>4Fe-4S-S-AdoMet</note>
    </ligand>
</feature>
<dbReference type="SUPFAM" id="SSF102114">
    <property type="entry name" value="Radical SAM enzymes"/>
    <property type="match status" value="1"/>
</dbReference>
<gene>
    <name evidence="14" type="primary">miaB</name>
    <name evidence="18" type="ORF">ID47_08770</name>
</gene>
<keyword evidence="6 14" id="KW-0819">tRNA processing</keyword>
<evidence type="ECO:0000256" key="1">
    <source>
        <dbReference type="ARBA" id="ARBA00003234"/>
    </source>
</evidence>
<dbReference type="Gene3D" id="3.80.30.20">
    <property type="entry name" value="tm_1862 like domain"/>
    <property type="match status" value="1"/>
</dbReference>